<protein>
    <recommendedName>
        <fullName evidence="3">CxC2-like cysteine cluster KDZ transposase-associated domain-containing protein</fullName>
    </recommendedName>
</protein>
<dbReference type="EMBL" id="KZ293543">
    <property type="protein sequence ID" value="PBK58442.1"/>
    <property type="molecule type" value="Genomic_DNA"/>
</dbReference>
<organism evidence="1 2">
    <name type="scientific">Armillaria solidipes</name>
    <dbReference type="NCBI Taxonomy" id="1076256"/>
    <lineage>
        <taxon>Eukaryota</taxon>
        <taxon>Fungi</taxon>
        <taxon>Dikarya</taxon>
        <taxon>Basidiomycota</taxon>
        <taxon>Agaricomycotina</taxon>
        <taxon>Agaricomycetes</taxon>
        <taxon>Agaricomycetidae</taxon>
        <taxon>Agaricales</taxon>
        <taxon>Marasmiineae</taxon>
        <taxon>Physalacriaceae</taxon>
        <taxon>Armillaria</taxon>
    </lineage>
</organism>
<dbReference type="Proteomes" id="UP000218334">
    <property type="component" value="Unassembled WGS sequence"/>
</dbReference>
<evidence type="ECO:0008006" key="3">
    <source>
        <dbReference type="Google" id="ProtNLM"/>
    </source>
</evidence>
<accession>A0A2H3AU54</accession>
<gene>
    <name evidence="1" type="ORF">ARMSODRAFT_991298</name>
</gene>
<keyword evidence="2" id="KW-1185">Reference proteome</keyword>
<evidence type="ECO:0000313" key="1">
    <source>
        <dbReference type="EMBL" id="PBK58442.1"/>
    </source>
</evidence>
<dbReference type="InterPro" id="IPR040521">
    <property type="entry name" value="KDZ"/>
</dbReference>
<evidence type="ECO:0000313" key="2">
    <source>
        <dbReference type="Proteomes" id="UP000218334"/>
    </source>
</evidence>
<proteinExistence type="predicted"/>
<dbReference type="Pfam" id="PF18758">
    <property type="entry name" value="KDZ"/>
    <property type="match status" value="1"/>
</dbReference>
<reference evidence="2" key="1">
    <citation type="journal article" date="2017" name="Nat. Ecol. Evol.">
        <title>Genome expansion and lineage-specific genetic innovations in the forest pathogenic fungi Armillaria.</title>
        <authorList>
            <person name="Sipos G."/>
            <person name="Prasanna A.N."/>
            <person name="Walter M.C."/>
            <person name="O'Connor E."/>
            <person name="Balint B."/>
            <person name="Krizsan K."/>
            <person name="Kiss B."/>
            <person name="Hess J."/>
            <person name="Varga T."/>
            <person name="Slot J."/>
            <person name="Riley R."/>
            <person name="Boka B."/>
            <person name="Rigling D."/>
            <person name="Barry K."/>
            <person name="Lee J."/>
            <person name="Mihaltcheva S."/>
            <person name="LaButti K."/>
            <person name="Lipzen A."/>
            <person name="Waldron R."/>
            <person name="Moloney N.M."/>
            <person name="Sperisen C."/>
            <person name="Kredics L."/>
            <person name="Vagvoelgyi C."/>
            <person name="Patrignani A."/>
            <person name="Fitzpatrick D."/>
            <person name="Nagy I."/>
            <person name="Doyle S."/>
            <person name="Anderson J.B."/>
            <person name="Grigoriev I.V."/>
            <person name="Gueldener U."/>
            <person name="Muensterkoetter M."/>
            <person name="Nagy L.G."/>
        </authorList>
    </citation>
    <scope>NUCLEOTIDE SEQUENCE [LARGE SCALE GENOMIC DNA]</scope>
    <source>
        <strain evidence="2">28-4</strain>
    </source>
</reference>
<name>A0A2H3AU54_9AGAR</name>
<dbReference type="AlphaFoldDB" id="A0A2H3AU54"/>
<dbReference type="STRING" id="1076256.A0A2H3AU54"/>
<sequence>MLVQDRYQVFLHVIWEWHHVRMLKRHGRGNDPTGAKGTGHGECVVRCLACPWPGVNMGPEKSLKDVNWDTLDNANFRLIRLNVSNDICDPGLNHGYAFFVEETAFQQHLKDFADRLPCETNTCNNHDAIKLSALRGKGTAASGVGAIVCARHDMWRPCSVTDLHKGEDYLHMDYCVLSSLQHDTPCDIWGVNFWERVGIYGGDLVPVQTPDNITFLVPKFHLAAHIEKCQRTHSFNKTPGVGQTDGEAPERTWASSNLIASSTKEMGPGSQRDTLDDHFNDHNWRKVITFVVILLRRIKDTVPECASSKDSFDVFCERLSSDNLGTVSRWTQEIEAWETGQSAENPFEWRVKVLTVTSVWLCLAEEESKKLTGTTPTSLHSSITMISIPMFDYRFELQCNSKGLGSHVTDLQWAKLLERGNQLQRDIEHWTDIQHVYIPQVWVIRAKHERSRAGEQIAPWELDLLMPSALLRDHCTDVESELMEFEWDFHVAQAEESLDELRRKIILETYVLDYKKAYGHGQRQGTKSAKLLKNCQASKTRCIATYQHARSAMEALSSCITRLGWRAVYQPLDSDDARLALTNNAEALRLEWLNSRARAQHWAEECLLLQEEMQPEQWKKCVEMSVEGMNGGARAFALRQSSLRMAMHDNCAESWSSMLEWLTLGLVPDRDIEMRDGNSET</sequence>